<protein>
    <recommendedName>
        <fullName evidence="10">Long-chain fatty acid transport protein</fullName>
    </recommendedName>
</protein>
<keyword evidence="4" id="KW-0812">Transmembrane</keyword>
<dbReference type="Pfam" id="PF03349">
    <property type="entry name" value="Toluene_X"/>
    <property type="match status" value="1"/>
</dbReference>
<proteinExistence type="inferred from homology"/>
<dbReference type="Gene3D" id="2.40.160.60">
    <property type="entry name" value="Outer membrane protein transport protein (OMPP1/FadL/TodX)"/>
    <property type="match status" value="1"/>
</dbReference>
<dbReference type="PANTHER" id="PTHR35093:SF8">
    <property type="entry name" value="OUTER MEMBRANE PROTEIN NMB0088-RELATED"/>
    <property type="match status" value="1"/>
</dbReference>
<organism evidence="9">
    <name type="scientific">uncultured Adhaeribacter sp</name>
    <dbReference type="NCBI Taxonomy" id="448109"/>
    <lineage>
        <taxon>Bacteria</taxon>
        <taxon>Pseudomonadati</taxon>
        <taxon>Bacteroidota</taxon>
        <taxon>Cytophagia</taxon>
        <taxon>Cytophagales</taxon>
        <taxon>Hymenobacteraceae</taxon>
        <taxon>Adhaeribacter</taxon>
        <taxon>environmental samples</taxon>
    </lineage>
</organism>
<feature type="chain" id="PRO_5026829131" description="Long-chain fatty acid transport protein" evidence="8">
    <location>
        <begin position="21"/>
        <end position="412"/>
    </location>
</feature>
<gene>
    <name evidence="9" type="ORF">AVDCRST_MAG95-1818</name>
</gene>
<dbReference type="PROSITE" id="PS51257">
    <property type="entry name" value="PROKAR_LIPOPROTEIN"/>
    <property type="match status" value="1"/>
</dbReference>
<dbReference type="EMBL" id="CADCTJ010000567">
    <property type="protein sequence ID" value="CAA9249720.1"/>
    <property type="molecule type" value="Genomic_DNA"/>
</dbReference>
<dbReference type="SUPFAM" id="SSF56935">
    <property type="entry name" value="Porins"/>
    <property type="match status" value="1"/>
</dbReference>
<dbReference type="GO" id="GO:0009279">
    <property type="term" value="C:cell outer membrane"/>
    <property type="evidence" value="ECO:0007669"/>
    <property type="project" value="UniProtKB-SubCell"/>
</dbReference>
<evidence type="ECO:0000256" key="7">
    <source>
        <dbReference type="ARBA" id="ARBA00023237"/>
    </source>
</evidence>
<name>A0A6J4IEQ1_9BACT</name>
<keyword evidence="7" id="KW-0998">Cell outer membrane</keyword>
<feature type="signal peptide" evidence="8">
    <location>
        <begin position="1"/>
        <end position="20"/>
    </location>
</feature>
<accession>A0A6J4IEQ1</accession>
<keyword evidence="6" id="KW-0472">Membrane</keyword>
<evidence type="ECO:0000313" key="9">
    <source>
        <dbReference type="EMBL" id="CAA9249720.1"/>
    </source>
</evidence>
<dbReference type="PANTHER" id="PTHR35093">
    <property type="entry name" value="OUTER MEMBRANE PROTEIN NMB0088-RELATED"/>
    <property type="match status" value="1"/>
</dbReference>
<evidence type="ECO:0000256" key="1">
    <source>
        <dbReference type="ARBA" id="ARBA00004571"/>
    </source>
</evidence>
<sequence>MKAKLLSLLGGTLLSGIACAGGFQVNLQGQKQIGMGHAGAGIALDHASIFFNPGALARIRQNGFQVGVSPLISKTAYREPAPGNSTAQTDNPLGTPFQVFGSWAIADSTVRLGLGIYTPFGSSVVWGSDWQGRFGLNELSLQTIFVQPTFSYAISNKVSIGGGPVFAFGSVNLQRSLPLQDVAGNEGRVELDGSARGIGLNAGILVQATDKLSVGLNYRSKVTMNVEEGDATFTVPSAGPIAARFPNTRFDAALPLPANTTLGFGFRPNAKLTVAADIQFVEWSAYESLRFDYQTNINGSNVTESPRNYENVFIYRLGAQYLVSDKLTVRAGGYFDQSPVQNGYLTPETPDSDATGVSAGVSYKISDHFNVDASFLYLNRKQRTDEANLSGGIAGTYKSVGYIPGIGLSYNF</sequence>
<evidence type="ECO:0000256" key="2">
    <source>
        <dbReference type="ARBA" id="ARBA00008163"/>
    </source>
</evidence>
<evidence type="ECO:0000256" key="8">
    <source>
        <dbReference type="SAM" id="SignalP"/>
    </source>
</evidence>
<evidence type="ECO:0000256" key="3">
    <source>
        <dbReference type="ARBA" id="ARBA00022452"/>
    </source>
</evidence>
<evidence type="ECO:0008006" key="10">
    <source>
        <dbReference type="Google" id="ProtNLM"/>
    </source>
</evidence>
<comment type="subcellular location">
    <subcellularLocation>
        <location evidence="1">Cell outer membrane</location>
        <topology evidence="1">Multi-pass membrane protein</topology>
    </subcellularLocation>
</comment>
<dbReference type="AlphaFoldDB" id="A0A6J4IEQ1"/>
<keyword evidence="3" id="KW-1134">Transmembrane beta strand</keyword>
<dbReference type="InterPro" id="IPR005017">
    <property type="entry name" value="OMPP1/FadL/TodX"/>
</dbReference>
<keyword evidence="5 8" id="KW-0732">Signal</keyword>
<evidence type="ECO:0000256" key="4">
    <source>
        <dbReference type="ARBA" id="ARBA00022692"/>
    </source>
</evidence>
<evidence type="ECO:0000256" key="5">
    <source>
        <dbReference type="ARBA" id="ARBA00022729"/>
    </source>
</evidence>
<comment type="similarity">
    <text evidence="2">Belongs to the OmpP1/FadL family.</text>
</comment>
<dbReference type="GO" id="GO:0015483">
    <property type="term" value="F:long-chain fatty acid transporting porin activity"/>
    <property type="evidence" value="ECO:0007669"/>
    <property type="project" value="TreeGrafter"/>
</dbReference>
<evidence type="ECO:0000256" key="6">
    <source>
        <dbReference type="ARBA" id="ARBA00023136"/>
    </source>
</evidence>
<reference evidence="9" key="1">
    <citation type="submission" date="2020-02" db="EMBL/GenBank/DDBJ databases">
        <authorList>
            <person name="Meier V. D."/>
        </authorList>
    </citation>
    <scope>NUCLEOTIDE SEQUENCE</scope>
    <source>
        <strain evidence="9">AVDCRST_MAG95</strain>
    </source>
</reference>